<evidence type="ECO:0000256" key="3">
    <source>
        <dbReference type="ARBA" id="ARBA00022989"/>
    </source>
</evidence>
<dbReference type="PROSITE" id="PS50850">
    <property type="entry name" value="MFS"/>
    <property type="match status" value="1"/>
</dbReference>
<dbReference type="Gene3D" id="1.20.1250.20">
    <property type="entry name" value="MFS general substrate transporter like domains"/>
    <property type="match status" value="1"/>
</dbReference>
<feature type="transmembrane region" description="Helical" evidence="6">
    <location>
        <begin position="281"/>
        <end position="300"/>
    </location>
</feature>
<dbReference type="PANTHER" id="PTHR23503">
    <property type="entry name" value="SOLUTE CARRIER FAMILY 2"/>
    <property type="match status" value="1"/>
</dbReference>
<organism evidence="8 9">
    <name type="scientific">Mesorhabditis spiculigera</name>
    <dbReference type="NCBI Taxonomy" id="96644"/>
    <lineage>
        <taxon>Eukaryota</taxon>
        <taxon>Metazoa</taxon>
        <taxon>Ecdysozoa</taxon>
        <taxon>Nematoda</taxon>
        <taxon>Chromadorea</taxon>
        <taxon>Rhabditida</taxon>
        <taxon>Rhabditina</taxon>
        <taxon>Rhabditomorpha</taxon>
        <taxon>Rhabditoidea</taxon>
        <taxon>Rhabditidae</taxon>
        <taxon>Mesorhabditinae</taxon>
        <taxon>Mesorhabditis</taxon>
    </lineage>
</organism>
<keyword evidence="9" id="KW-1185">Reference proteome</keyword>
<dbReference type="GO" id="GO:0016020">
    <property type="term" value="C:membrane"/>
    <property type="evidence" value="ECO:0007669"/>
    <property type="project" value="UniProtKB-SubCell"/>
</dbReference>
<dbReference type="SUPFAM" id="SSF103473">
    <property type="entry name" value="MFS general substrate transporter"/>
    <property type="match status" value="1"/>
</dbReference>
<dbReference type="AlphaFoldDB" id="A0AA36CMH7"/>
<feature type="compositionally biased region" description="Polar residues" evidence="5">
    <location>
        <begin position="455"/>
        <end position="465"/>
    </location>
</feature>
<dbReference type="GO" id="GO:0015149">
    <property type="term" value="F:hexose transmembrane transporter activity"/>
    <property type="evidence" value="ECO:0007669"/>
    <property type="project" value="TreeGrafter"/>
</dbReference>
<comment type="subcellular location">
    <subcellularLocation>
        <location evidence="1">Membrane</location>
        <topology evidence="1">Multi-pass membrane protein</topology>
    </subcellularLocation>
</comment>
<evidence type="ECO:0000256" key="2">
    <source>
        <dbReference type="ARBA" id="ARBA00022692"/>
    </source>
</evidence>
<proteinExistence type="predicted"/>
<feature type="domain" description="Major facilitator superfamily (MFS) profile" evidence="7">
    <location>
        <begin position="1"/>
        <end position="424"/>
    </location>
</feature>
<dbReference type="PRINTS" id="PR00171">
    <property type="entry name" value="SUGRTRNSPORT"/>
</dbReference>
<comment type="caution">
    <text evidence="8">The sequence shown here is derived from an EMBL/GenBank/DDBJ whole genome shotgun (WGS) entry which is preliminary data.</text>
</comment>
<dbReference type="Proteomes" id="UP001177023">
    <property type="component" value="Unassembled WGS sequence"/>
</dbReference>
<feature type="non-terminal residue" evidence="8">
    <location>
        <position position="1"/>
    </location>
</feature>
<evidence type="ECO:0000256" key="4">
    <source>
        <dbReference type="ARBA" id="ARBA00023136"/>
    </source>
</evidence>
<feature type="region of interest" description="Disordered" evidence="5">
    <location>
        <begin position="447"/>
        <end position="471"/>
    </location>
</feature>
<gene>
    <name evidence="8" type="ORF">MSPICULIGERA_LOCUS10205</name>
</gene>
<feature type="transmembrane region" description="Helical" evidence="6">
    <location>
        <begin position="131"/>
        <end position="151"/>
    </location>
</feature>
<keyword evidence="2 6" id="KW-0812">Transmembrane</keyword>
<feature type="transmembrane region" description="Helical" evidence="6">
    <location>
        <begin position="402"/>
        <end position="420"/>
    </location>
</feature>
<keyword evidence="4 6" id="KW-0472">Membrane</keyword>
<evidence type="ECO:0000313" key="8">
    <source>
        <dbReference type="EMBL" id="CAJ0571807.1"/>
    </source>
</evidence>
<evidence type="ECO:0000256" key="1">
    <source>
        <dbReference type="ARBA" id="ARBA00004141"/>
    </source>
</evidence>
<dbReference type="EMBL" id="CATQJA010002582">
    <property type="protein sequence ID" value="CAJ0571807.1"/>
    <property type="molecule type" value="Genomic_DNA"/>
</dbReference>
<feature type="transmembrane region" description="Helical" evidence="6">
    <location>
        <begin position="163"/>
        <end position="182"/>
    </location>
</feature>
<sequence>MFTASYGIVNPSQEFLTQWINETYTDRGATLSEEKLNFIWSIVVGSITLGALAGSLLVRTLAEGFGRRNGLILNGVFNVAGAVCQFVAKPTSSPEILIIGRFVLGANLGVASGIVPMYLMELTPAKYRGAAGTMHAVALSFADWFCLFIGLPEVLGGKDYWPYAFALPGVPALALVLILPFCPESPKYLLNSRGNRDAAFRAIDVLVCDESSTDLYKDLVRNCGEDKRKRGTFRELFSRPDLRMPLYVSLFVMFAQQFTGCTAIFAYSTDMFIEAAIEPQIARYATLAIGIAYFLCACMAPLLIDRLAACLLSLIGLALFTGLQQYAEIGWARYGTIGSLITYMCFYGVGSPIPWMITGELFSQQFRSTAVTVSVFSVFAIACVVSTSYLPFKELVGITFSYTPFIVVTAVCVVVMYFILPETKNRDIDDMSGEVWTLEQSTTGFQHEELRNETESPVNSITSKELSTDKF</sequence>
<feature type="transmembrane region" description="Helical" evidence="6">
    <location>
        <begin position="369"/>
        <end position="390"/>
    </location>
</feature>
<dbReference type="InterPro" id="IPR003663">
    <property type="entry name" value="Sugar/inositol_transpt"/>
</dbReference>
<feature type="transmembrane region" description="Helical" evidence="6">
    <location>
        <begin position="307"/>
        <end position="327"/>
    </location>
</feature>
<evidence type="ECO:0000256" key="5">
    <source>
        <dbReference type="SAM" id="MobiDB-lite"/>
    </source>
</evidence>
<dbReference type="InterPro" id="IPR005828">
    <property type="entry name" value="MFS_sugar_transport-like"/>
</dbReference>
<protein>
    <recommendedName>
        <fullName evidence="7">Major facilitator superfamily (MFS) profile domain-containing protein</fullName>
    </recommendedName>
</protein>
<evidence type="ECO:0000313" key="9">
    <source>
        <dbReference type="Proteomes" id="UP001177023"/>
    </source>
</evidence>
<dbReference type="InterPro" id="IPR020846">
    <property type="entry name" value="MFS_dom"/>
</dbReference>
<accession>A0AA36CMH7</accession>
<dbReference type="InterPro" id="IPR045263">
    <property type="entry name" value="GLUT"/>
</dbReference>
<reference evidence="8" key="1">
    <citation type="submission" date="2023-06" db="EMBL/GenBank/DDBJ databases">
        <authorList>
            <person name="Delattre M."/>
        </authorList>
    </citation>
    <scope>NUCLEOTIDE SEQUENCE</scope>
    <source>
        <strain evidence="8">AF72</strain>
    </source>
</reference>
<dbReference type="PANTHER" id="PTHR23503:SF121">
    <property type="entry name" value="MAJOR FACILITATOR SUPERFAMILY (MFS) PROFILE DOMAIN-CONTAINING PROTEIN"/>
    <property type="match status" value="1"/>
</dbReference>
<evidence type="ECO:0000256" key="6">
    <source>
        <dbReference type="SAM" id="Phobius"/>
    </source>
</evidence>
<feature type="transmembrane region" description="Helical" evidence="6">
    <location>
        <begin position="38"/>
        <end position="58"/>
    </location>
</feature>
<dbReference type="Pfam" id="PF00083">
    <property type="entry name" value="Sugar_tr"/>
    <property type="match status" value="1"/>
</dbReference>
<dbReference type="InterPro" id="IPR005829">
    <property type="entry name" value="Sugar_transporter_CS"/>
</dbReference>
<evidence type="ECO:0000259" key="7">
    <source>
        <dbReference type="PROSITE" id="PS50850"/>
    </source>
</evidence>
<dbReference type="PROSITE" id="PS00217">
    <property type="entry name" value="SUGAR_TRANSPORT_2"/>
    <property type="match status" value="1"/>
</dbReference>
<keyword evidence="3 6" id="KW-1133">Transmembrane helix</keyword>
<feature type="transmembrane region" description="Helical" evidence="6">
    <location>
        <begin position="246"/>
        <end position="269"/>
    </location>
</feature>
<dbReference type="InterPro" id="IPR036259">
    <property type="entry name" value="MFS_trans_sf"/>
</dbReference>
<feature type="transmembrane region" description="Helical" evidence="6">
    <location>
        <begin position="100"/>
        <end position="119"/>
    </location>
</feature>
<name>A0AA36CMH7_9BILA</name>
<feature type="transmembrane region" description="Helical" evidence="6">
    <location>
        <begin position="70"/>
        <end position="88"/>
    </location>
</feature>
<feature type="transmembrane region" description="Helical" evidence="6">
    <location>
        <begin position="333"/>
        <end position="357"/>
    </location>
</feature>